<feature type="region of interest" description="Disordered" evidence="10">
    <location>
        <begin position="346"/>
        <end position="373"/>
    </location>
</feature>
<comment type="similarity">
    <text evidence="1">In the N-terminal section; belongs to the CRISPR-associated nuclease Cas3-HD family.</text>
</comment>
<dbReference type="InterPro" id="IPR027417">
    <property type="entry name" value="P-loop_NTPase"/>
</dbReference>
<dbReference type="GO" id="GO:0003724">
    <property type="term" value="F:RNA helicase activity"/>
    <property type="evidence" value="ECO:0007669"/>
    <property type="project" value="TreeGrafter"/>
</dbReference>
<dbReference type="Proteomes" id="UP000546642">
    <property type="component" value="Unassembled WGS sequence"/>
</dbReference>
<dbReference type="NCBIfam" id="TIGR01587">
    <property type="entry name" value="cas3_core"/>
    <property type="match status" value="1"/>
</dbReference>
<keyword evidence="3" id="KW-0540">Nuclease</keyword>
<proteinExistence type="inferred from homology"/>
<gene>
    <name evidence="12" type="ORF">HNR23_004995</name>
</gene>
<evidence type="ECO:0000256" key="5">
    <source>
        <dbReference type="ARBA" id="ARBA00022741"/>
    </source>
</evidence>
<dbReference type="InterPro" id="IPR001650">
    <property type="entry name" value="Helicase_C-like"/>
</dbReference>
<keyword evidence="4" id="KW-0479">Metal-binding</keyword>
<dbReference type="InterPro" id="IPR006483">
    <property type="entry name" value="CRISPR-assoc_Cas3_HD"/>
</dbReference>
<keyword evidence="9" id="KW-0051">Antiviral defense</keyword>
<keyword evidence="13" id="KW-1185">Reference proteome</keyword>
<reference evidence="12 13" key="1">
    <citation type="submission" date="2020-08" db="EMBL/GenBank/DDBJ databases">
        <title>Sequencing the genomes of 1000 actinobacteria strains.</title>
        <authorList>
            <person name="Klenk H.-P."/>
        </authorList>
    </citation>
    <scope>NUCLEOTIDE SEQUENCE [LARGE SCALE GENOMIC DNA]</scope>
    <source>
        <strain evidence="12 13">DSM 46659</strain>
    </source>
</reference>
<keyword evidence="8" id="KW-0067">ATP-binding</keyword>
<accession>A0A7X0D822</accession>
<dbReference type="SMART" id="SM00487">
    <property type="entry name" value="DEXDc"/>
    <property type="match status" value="1"/>
</dbReference>
<feature type="region of interest" description="Disordered" evidence="10">
    <location>
        <begin position="1"/>
        <end position="20"/>
    </location>
</feature>
<dbReference type="GO" id="GO:0004519">
    <property type="term" value="F:endonuclease activity"/>
    <property type="evidence" value="ECO:0007669"/>
    <property type="project" value="UniProtKB-KW"/>
</dbReference>
<evidence type="ECO:0000256" key="7">
    <source>
        <dbReference type="ARBA" id="ARBA00022806"/>
    </source>
</evidence>
<evidence type="ECO:0000259" key="11">
    <source>
        <dbReference type="PROSITE" id="PS51643"/>
    </source>
</evidence>
<comment type="similarity">
    <text evidence="2">In the central section; belongs to the CRISPR-associated helicase Cas3 family.</text>
</comment>
<dbReference type="InterPro" id="IPR014001">
    <property type="entry name" value="Helicase_ATP-bd"/>
</dbReference>
<evidence type="ECO:0000256" key="2">
    <source>
        <dbReference type="ARBA" id="ARBA00009046"/>
    </source>
</evidence>
<dbReference type="InterPro" id="IPR054712">
    <property type="entry name" value="Cas3-like_dom"/>
</dbReference>
<keyword evidence="5" id="KW-0547">Nucleotide-binding</keyword>
<evidence type="ECO:0000256" key="4">
    <source>
        <dbReference type="ARBA" id="ARBA00022723"/>
    </source>
</evidence>
<dbReference type="EMBL" id="JACHDS010000001">
    <property type="protein sequence ID" value="MBB6174935.1"/>
    <property type="molecule type" value="Genomic_DNA"/>
</dbReference>
<dbReference type="InterPro" id="IPR038257">
    <property type="entry name" value="CRISPR-assoc_Cas3_HD_sf"/>
</dbReference>
<dbReference type="Gene3D" id="1.10.3210.30">
    <property type="match status" value="1"/>
</dbReference>
<dbReference type="GO" id="GO:0046872">
    <property type="term" value="F:metal ion binding"/>
    <property type="evidence" value="ECO:0007669"/>
    <property type="project" value="UniProtKB-KW"/>
</dbReference>
<dbReference type="RefSeq" id="WP_184079296.1">
    <property type="nucleotide sequence ID" value="NZ_JACHDS010000001.1"/>
</dbReference>
<dbReference type="Pfam" id="PF22590">
    <property type="entry name" value="Cas3-like_C_2"/>
    <property type="match status" value="1"/>
</dbReference>
<organism evidence="12 13">
    <name type="scientific">Nocardiopsis mwathae</name>
    <dbReference type="NCBI Taxonomy" id="1472723"/>
    <lineage>
        <taxon>Bacteria</taxon>
        <taxon>Bacillati</taxon>
        <taxon>Actinomycetota</taxon>
        <taxon>Actinomycetes</taxon>
        <taxon>Streptosporangiales</taxon>
        <taxon>Nocardiopsidaceae</taxon>
        <taxon>Nocardiopsis</taxon>
    </lineage>
</organism>
<dbReference type="GO" id="GO:0051607">
    <property type="term" value="P:defense response to virus"/>
    <property type="evidence" value="ECO:0007669"/>
    <property type="project" value="UniProtKB-KW"/>
</dbReference>
<dbReference type="SUPFAM" id="SSF52540">
    <property type="entry name" value="P-loop containing nucleoside triphosphate hydrolases"/>
    <property type="match status" value="1"/>
</dbReference>
<feature type="domain" description="HD Cas3-type" evidence="11">
    <location>
        <begin position="15"/>
        <end position="219"/>
    </location>
</feature>
<evidence type="ECO:0000256" key="3">
    <source>
        <dbReference type="ARBA" id="ARBA00022722"/>
    </source>
</evidence>
<dbReference type="EC" id="3.1.-.-" evidence="12"/>
<dbReference type="GO" id="GO:0016787">
    <property type="term" value="F:hydrolase activity"/>
    <property type="evidence" value="ECO:0007669"/>
    <property type="project" value="UniProtKB-KW"/>
</dbReference>
<dbReference type="PANTHER" id="PTHR47963:SF9">
    <property type="entry name" value="CRISPR-ASSOCIATED ENDONUCLEASE_HELICASE CAS3"/>
    <property type="match status" value="1"/>
</dbReference>
<dbReference type="InterPro" id="IPR006474">
    <property type="entry name" value="Helicase_Cas3_CRISPR-ass_core"/>
</dbReference>
<evidence type="ECO:0000313" key="13">
    <source>
        <dbReference type="Proteomes" id="UP000546642"/>
    </source>
</evidence>
<dbReference type="Gene3D" id="3.40.50.300">
    <property type="entry name" value="P-loop containing nucleotide triphosphate hydrolases"/>
    <property type="match status" value="2"/>
</dbReference>
<sequence length="819" mass="91571">MSELERVWAKSPEQGSGRGELLTEHLSLTRDALETVRTRLGRIPSAPERFWTWALLACLFHDPGKIPDGFQRMVGNPPPKQPWGRRHEIYSLGFIEHVLAQVSEEERIWVGLGALTHHRPLTGGERSIRKECTALLSPEQVQQHFGPINERAATELAVWLADQAGVAPPQGPLTAEQLAHDTYRLLHRVRDEWEDESPDDAAGMAAVLLQGAVTLADHVASAHSELLIDHPLPPDYPDMIRWSFLAQGRTLFSHQWKAEHVHGHTLLRAPTGRGKTEAGLLWAATQITDLTDDGRGLPRLFYTLPYLASINAMSTRLGEDLDDPRLERIGITHSRAAAFHMTHASCDEHDEPDGDHGEDRAGHSRKGTAQRRRASRAIAKANASRLYRELLRVTTPYPLLRGALGGTTHSATLLDAANSVFIFDELHAYDPQRLGMVLAMMRQWEQLGGRIGIISATIPEALEEAIGEVLEGTLHCVEPDDAHPWPVRHRLALREPHLTDPKSLQEIEQSLRSGKSVAVIANNVADASFLYEQLAPVARDLFGPDAALLLHARFKNQDRAEIERKLQGRYGAGACPRRPGLLVATQVVEVSLNVDFDLLHTSAATLEALIQRFGRTNRLGWLNEPAPVIVHHPHYAPRHNGPDEFADKVYPKAPTQLGWEILTRHDGRCLDERLFTHWLNEVYSSDWGSEWRAQVEDARKLFHDSFLTFLQPFDDNAELARAFDGMFNGIDGILEGDEAEYRRALSRAERTPGEQPGTGRLLASQLLIPLPDYARSCGRWAKDLDVLVIDATYDSEYGLRSMQRATDPRRPTYVPGELV</sequence>
<dbReference type="GO" id="GO:0003723">
    <property type="term" value="F:RNA binding"/>
    <property type="evidence" value="ECO:0007669"/>
    <property type="project" value="TreeGrafter"/>
</dbReference>
<dbReference type="CDD" id="cd09641">
    <property type="entry name" value="Cas3''_I"/>
    <property type="match status" value="1"/>
</dbReference>
<keyword evidence="6 12" id="KW-0378">Hydrolase</keyword>
<evidence type="ECO:0000256" key="9">
    <source>
        <dbReference type="ARBA" id="ARBA00023118"/>
    </source>
</evidence>
<dbReference type="InterPro" id="IPR050547">
    <property type="entry name" value="DEAD_box_RNA_helicases"/>
</dbReference>
<dbReference type="AlphaFoldDB" id="A0A7X0D822"/>
<evidence type="ECO:0000256" key="10">
    <source>
        <dbReference type="SAM" id="MobiDB-lite"/>
    </source>
</evidence>
<evidence type="ECO:0000256" key="1">
    <source>
        <dbReference type="ARBA" id="ARBA00006847"/>
    </source>
</evidence>
<name>A0A7X0D822_9ACTN</name>
<evidence type="ECO:0000313" key="12">
    <source>
        <dbReference type="EMBL" id="MBB6174935.1"/>
    </source>
</evidence>
<keyword evidence="7 12" id="KW-0347">Helicase</keyword>
<dbReference type="GO" id="GO:0005524">
    <property type="term" value="F:ATP binding"/>
    <property type="evidence" value="ECO:0007669"/>
    <property type="project" value="UniProtKB-KW"/>
</dbReference>
<feature type="compositionally biased region" description="Basic residues" evidence="10">
    <location>
        <begin position="363"/>
        <end position="373"/>
    </location>
</feature>
<dbReference type="PANTHER" id="PTHR47963">
    <property type="entry name" value="DEAD-BOX ATP-DEPENDENT RNA HELICASE 47, MITOCHONDRIAL"/>
    <property type="match status" value="1"/>
</dbReference>
<keyword evidence="12" id="KW-0255">Endonuclease</keyword>
<evidence type="ECO:0000256" key="8">
    <source>
        <dbReference type="ARBA" id="ARBA00022840"/>
    </source>
</evidence>
<protein>
    <submittedName>
        <fullName evidence="12">CRISPR-associated endonuclease/helicase Cas3</fullName>
        <ecNumber evidence="12">3.1.-.-</ecNumber>
        <ecNumber evidence="12">3.6.4.-</ecNumber>
    </submittedName>
</protein>
<evidence type="ECO:0000256" key="6">
    <source>
        <dbReference type="ARBA" id="ARBA00022801"/>
    </source>
</evidence>
<dbReference type="PROSITE" id="PS51643">
    <property type="entry name" value="HD_CAS3"/>
    <property type="match status" value="1"/>
</dbReference>
<dbReference type="Pfam" id="PF18019">
    <property type="entry name" value="Cas3_HD"/>
    <property type="match status" value="1"/>
</dbReference>
<dbReference type="NCBIfam" id="TIGR01596">
    <property type="entry name" value="cas3_HD"/>
    <property type="match status" value="1"/>
</dbReference>
<dbReference type="SMART" id="SM00490">
    <property type="entry name" value="HELICc"/>
    <property type="match status" value="1"/>
</dbReference>
<comment type="caution">
    <text evidence="12">The sequence shown here is derived from an EMBL/GenBank/DDBJ whole genome shotgun (WGS) entry which is preliminary data.</text>
</comment>
<dbReference type="EC" id="3.6.4.-" evidence="12"/>